<dbReference type="SUPFAM" id="SSF52799">
    <property type="entry name" value="(Phosphotyrosine protein) phosphatases II"/>
    <property type="match status" value="1"/>
</dbReference>
<dbReference type="SUPFAM" id="SSF55753">
    <property type="entry name" value="Actin depolymerizing proteins"/>
    <property type="match status" value="1"/>
</dbReference>
<comment type="caution">
    <text evidence="6">The sequence shown here is derived from an EMBL/GenBank/DDBJ whole genome shotgun (WGS) entry which is preliminary data.</text>
</comment>
<dbReference type="EMBL" id="JBBNAG010000009">
    <property type="protein sequence ID" value="KAK9104323.1"/>
    <property type="molecule type" value="Genomic_DNA"/>
</dbReference>
<keyword evidence="7" id="KW-1185">Reference proteome</keyword>
<evidence type="ECO:0000256" key="1">
    <source>
        <dbReference type="ARBA" id="ARBA00022801"/>
    </source>
</evidence>
<dbReference type="Pfam" id="PF25466">
    <property type="entry name" value="MPK1_gelsolin_C"/>
    <property type="match status" value="1"/>
</dbReference>
<reference evidence="6 7" key="1">
    <citation type="submission" date="2024-01" db="EMBL/GenBank/DDBJ databases">
        <title>Genome assemblies of Stephania.</title>
        <authorList>
            <person name="Yang L."/>
        </authorList>
    </citation>
    <scope>NUCLEOTIDE SEQUENCE [LARGE SCALE GENOMIC DNA]</scope>
    <source>
        <strain evidence="6">JXDWG</strain>
        <tissue evidence="6">Leaf</tissue>
    </source>
</reference>
<dbReference type="CDD" id="cd14498">
    <property type="entry name" value="DSP"/>
    <property type="match status" value="1"/>
</dbReference>
<dbReference type="Pfam" id="PF00782">
    <property type="entry name" value="DSPc"/>
    <property type="match status" value="1"/>
</dbReference>
<keyword evidence="1" id="KW-0378">Hydrolase</keyword>
<keyword evidence="2" id="KW-0904">Protein phosphatase</keyword>
<evidence type="ECO:0000256" key="2">
    <source>
        <dbReference type="ARBA" id="ARBA00022912"/>
    </source>
</evidence>
<sequence>MLREQKDPKPPKTYWRSVSWTDRSPSNPNPRSQSGSKARSCLPPLSISRRSVEEWPRAGSDDIGEWGNCPATPGVKTVENSDSEHPKQREFQLNKDKLAFFNKECSRIADHIYLGSEAVAKNREILRQNGITHVLNCVGFVCPEYFKSDLVYKTLWLQDSPSEDITSILYDVFDYFEEVREMGGRVLVHCCQGISRSTSLVIAYLMWRDGQSFEDAFQFVKSARGVTNPNIGFACQLLQCQKRVHAVPVSPSSVLRMYRMAPHSAYDPLHVVPKILSNPGPSVLDSRGAFIVHVPSAIYVWIGKHCSAVMAHNARASASQVVRYERVQGPIVIVEEGLEPGAFWDALVIGPNFDSDKGKEGVGDWRIEKGQVLEEVMRVGVGVGGKKVEAFDIDFDIFEKALSGGVVPPFPFSEAGGETQVPARESGWCRLRKKFASGLMKEVNVATKLTDDVAQSGDVEGKIIDTYKGITEPFVSFDDPLPSNLSHSYSDCSFTSPKSNSNPPSPSPSLSAGCALHEVMDTCYEIESPSSPSAFRSLSPSILDGCVGPIEPSFSSMYPLSSSSPCSTSPDSFSCFSNMSPKSGSKSPSPSPSGNSSLFTLSPSSSNWSDSSCLSSEASPSTVGFRNSFTFEHANAANKVASPCKGSSPSFEHPTVSNKMASPCKGSSPSLAERRGSVPPTLMLVPSVNDPARISRRIGRSWSFSHYSSQSNMMVDSEISEFESEDLFVSSGKARSSHSNASAGNGIQTGMAVESRFGKIHLQPNCLVHRGVNIEHAVLFRLPTFEEVDMSHVGVLDSRSVFLLLAPNENLGGSKSKILYIWVGHDADILKEQNQWMERHDTSGDGNAHWEQVGRNFLNQMGLPMVTAMEVCIVTLFTFIDIL</sequence>
<feature type="compositionally biased region" description="Polar residues" evidence="3">
    <location>
        <begin position="645"/>
        <end position="670"/>
    </location>
</feature>
<dbReference type="PROSITE" id="PS00383">
    <property type="entry name" value="TYR_PHOSPHATASE_1"/>
    <property type="match status" value="1"/>
</dbReference>
<proteinExistence type="predicted"/>
<feature type="domain" description="Tyrosine-protein phosphatase" evidence="4">
    <location>
        <begin position="104"/>
        <end position="246"/>
    </location>
</feature>
<dbReference type="PANTHER" id="PTHR46381">
    <property type="entry name" value="MKPA PROTEIN"/>
    <property type="match status" value="1"/>
</dbReference>
<dbReference type="PROSITE" id="PS50054">
    <property type="entry name" value="TYR_PHOSPHATASE_DUAL"/>
    <property type="match status" value="1"/>
</dbReference>
<dbReference type="PANTHER" id="PTHR46381:SF2">
    <property type="entry name" value="MAP KINASE PHOSPHATASE"/>
    <property type="match status" value="1"/>
</dbReference>
<feature type="compositionally biased region" description="Low complexity" evidence="3">
    <location>
        <begin position="23"/>
        <end position="32"/>
    </location>
</feature>
<feature type="region of interest" description="Disordered" evidence="3">
    <location>
        <begin position="641"/>
        <end position="677"/>
    </location>
</feature>
<dbReference type="SMART" id="SM00195">
    <property type="entry name" value="DSPc"/>
    <property type="match status" value="1"/>
</dbReference>
<evidence type="ECO:0008006" key="8">
    <source>
        <dbReference type="Google" id="ProtNLM"/>
    </source>
</evidence>
<dbReference type="InterPro" id="IPR020422">
    <property type="entry name" value="TYR_PHOSPHATASE_DUAL_dom"/>
</dbReference>
<dbReference type="AlphaFoldDB" id="A0AAP0HWM4"/>
<dbReference type="PROSITE" id="PS50056">
    <property type="entry name" value="TYR_PHOSPHATASE_2"/>
    <property type="match status" value="1"/>
</dbReference>
<dbReference type="InterPro" id="IPR016130">
    <property type="entry name" value="Tyr_Pase_AS"/>
</dbReference>
<dbReference type="InterPro" id="IPR057528">
    <property type="entry name" value="MPK1_C"/>
</dbReference>
<dbReference type="InterPro" id="IPR029021">
    <property type="entry name" value="Prot-tyrosine_phosphatase-like"/>
</dbReference>
<organism evidence="6 7">
    <name type="scientific">Stephania cephalantha</name>
    <dbReference type="NCBI Taxonomy" id="152367"/>
    <lineage>
        <taxon>Eukaryota</taxon>
        <taxon>Viridiplantae</taxon>
        <taxon>Streptophyta</taxon>
        <taxon>Embryophyta</taxon>
        <taxon>Tracheophyta</taxon>
        <taxon>Spermatophyta</taxon>
        <taxon>Magnoliopsida</taxon>
        <taxon>Ranunculales</taxon>
        <taxon>Menispermaceae</taxon>
        <taxon>Menispermoideae</taxon>
        <taxon>Cissampelideae</taxon>
        <taxon>Stephania</taxon>
    </lineage>
</organism>
<evidence type="ECO:0000259" key="5">
    <source>
        <dbReference type="PROSITE" id="PS50056"/>
    </source>
</evidence>
<evidence type="ECO:0000256" key="3">
    <source>
        <dbReference type="SAM" id="MobiDB-lite"/>
    </source>
</evidence>
<name>A0AAP0HWM4_9MAGN</name>
<feature type="compositionally biased region" description="Basic and acidic residues" evidence="3">
    <location>
        <begin position="50"/>
        <end position="60"/>
    </location>
</feature>
<feature type="compositionally biased region" description="Basic and acidic residues" evidence="3">
    <location>
        <begin position="1"/>
        <end position="10"/>
    </location>
</feature>
<feature type="domain" description="Tyrosine specific protein phosphatases" evidence="5">
    <location>
        <begin position="163"/>
        <end position="224"/>
    </location>
</feature>
<gene>
    <name evidence="6" type="ORF">Scep_021167</name>
</gene>
<evidence type="ECO:0000313" key="6">
    <source>
        <dbReference type="EMBL" id="KAK9104323.1"/>
    </source>
</evidence>
<evidence type="ECO:0000313" key="7">
    <source>
        <dbReference type="Proteomes" id="UP001419268"/>
    </source>
</evidence>
<dbReference type="InterPro" id="IPR000340">
    <property type="entry name" value="Dual-sp_phosphatase_cat-dom"/>
</dbReference>
<dbReference type="InterPro" id="IPR029006">
    <property type="entry name" value="ADF-H/Gelsolin-like_dom_sf"/>
</dbReference>
<dbReference type="Gene3D" id="3.90.190.10">
    <property type="entry name" value="Protein tyrosine phosphatase superfamily"/>
    <property type="match status" value="1"/>
</dbReference>
<protein>
    <recommendedName>
        <fullName evidence="8">Protein-tyrosine-phosphatase MKP1</fullName>
    </recommendedName>
</protein>
<dbReference type="GO" id="GO:0004721">
    <property type="term" value="F:phosphoprotein phosphatase activity"/>
    <property type="evidence" value="ECO:0007669"/>
    <property type="project" value="UniProtKB-KW"/>
</dbReference>
<dbReference type="InterPro" id="IPR000387">
    <property type="entry name" value="Tyr_Pase_dom"/>
</dbReference>
<evidence type="ECO:0000259" key="4">
    <source>
        <dbReference type="PROSITE" id="PS50054"/>
    </source>
</evidence>
<feature type="region of interest" description="Disordered" evidence="3">
    <location>
        <begin position="1"/>
        <end position="86"/>
    </location>
</feature>
<accession>A0AAP0HWM4</accession>
<dbReference type="Proteomes" id="UP001419268">
    <property type="component" value="Unassembled WGS sequence"/>
</dbReference>
<dbReference type="Gene3D" id="3.40.20.10">
    <property type="entry name" value="Severin"/>
    <property type="match status" value="1"/>
</dbReference>